<accession>A0AAW2GL16</accession>
<name>A0AAW2GL16_9HYME</name>
<keyword evidence="2" id="KW-1185">Reference proteome</keyword>
<evidence type="ECO:0000313" key="1">
    <source>
        <dbReference type="EMBL" id="KAL0127559.1"/>
    </source>
</evidence>
<reference evidence="1 2" key="1">
    <citation type="submission" date="2023-03" db="EMBL/GenBank/DDBJ databases">
        <title>High recombination rates correlate with genetic variation in Cardiocondyla obscurior ants.</title>
        <authorList>
            <person name="Errbii M."/>
        </authorList>
    </citation>
    <scope>NUCLEOTIDE SEQUENCE [LARGE SCALE GENOMIC DNA]</scope>
    <source>
        <strain evidence="1">Alpha-2009</strain>
        <tissue evidence="1">Whole body</tissue>
    </source>
</reference>
<sequence>MYTFTYNARKEIQRYTRNVTLPLIGPSAASLANPVKSLPEYPSVKIAISFNSSANTKIYLEASCSLSLRSLNNESTSSMKMTEG</sequence>
<protein>
    <submittedName>
        <fullName evidence="1">Uncharacterized protein</fullName>
    </submittedName>
</protein>
<comment type="caution">
    <text evidence="1">The sequence shown here is derived from an EMBL/GenBank/DDBJ whole genome shotgun (WGS) entry which is preliminary data.</text>
</comment>
<dbReference type="Proteomes" id="UP001430953">
    <property type="component" value="Unassembled WGS sequence"/>
</dbReference>
<organism evidence="1 2">
    <name type="scientific">Cardiocondyla obscurior</name>
    <dbReference type="NCBI Taxonomy" id="286306"/>
    <lineage>
        <taxon>Eukaryota</taxon>
        <taxon>Metazoa</taxon>
        <taxon>Ecdysozoa</taxon>
        <taxon>Arthropoda</taxon>
        <taxon>Hexapoda</taxon>
        <taxon>Insecta</taxon>
        <taxon>Pterygota</taxon>
        <taxon>Neoptera</taxon>
        <taxon>Endopterygota</taxon>
        <taxon>Hymenoptera</taxon>
        <taxon>Apocrita</taxon>
        <taxon>Aculeata</taxon>
        <taxon>Formicoidea</taxon>
        <taxon>Formicidae</taxon>
        <taxon>Myrmicinae</taxon>
        <taxon>Cardiocondyla</taxon>
    </lineage>
</organism>
<proteinExistence type="predicted"/>
<dbReference type="EMBL" id="JADYXP020000003">
    <property type="protein sequence ID" value="KAL0127559.1"/>
    <property type="molecule type" value="Genomic_DNA"/>
</dbReference>
<evidence type="ECO:0000313" key="2">
    <source>
        <dbReference type="Proteomes" id="UP001430953"/>
    </source>
</evidence>
<dbReference type="AlphaFoldDB" id="A0AAW2GL16"/>
<gene>
    <name evidence="1" type="ORF">PUN28_003081</name>
</gene>